<sequence>MAHLPRNISVGNGLRTVPELLTFFASTAEGSIPGLCFLDHGFVDSYLPLICSSPGGPAAVMAAFLKHCPAAVVAEAFGMEESRARYNWHHRRLTLLMILALGRPSVNSHGGSASPPKIERTEEERRALFMEEAVEMDGIVAREMEMEGRGGETLCQGCYARVLAGGACDPACACN</sequence>
<protein>
    <submittedName>
        <fullName evidence="1">Uncharacterized protein</fullName>
    </submittedName>
</protein>
<gene>
    <name evidence="1" type="ORF">TeGR_g6884</name>
</gene>
<keyword evidence="2" id="KW-1185">Reference proteome</keyword>
<proteinExistence type="predicted"/>
<accession>A0ABQ6MJ56</accession>
<comment type="caution">
    <text evidence="1">The sequence shown here is derived from an EMBL/GenBank/DDBJ whole genome shotgun (WGS) entry which is preliminary data.</text>
</comment>
<dbReference type="EMBL" id="BRYB01001485">
    <property type="protein sequence ID" value="GMI26852.1"/>
    <property type="molecule type" value="Genomic_DNA"/>
</dbReference>
<reference evidence="1 2" key="1">
    <citation type="journal article" date="2023" name="Commun. Biol.">
        <title>Genome analysis of Parmales, the sister group of diatoms, reveals the evolutionary specialization of diatoms from phago-mixotrophs to photoautotrophs.</title>
        <authorList>
            <person name="Ban H."/>
            <person name="Sato S."/>
            <person name="Yoshikawa S."/>
            <person name="Yamada K."/>
            <person name="Nakamura Y."/>
            <person name="Ichinomiya M."/>
            <person name="Sato N."/>
            <person name="Blanc-Mathieu R."/>
            <person name="Endo H."/>
            <person name="Kuwata A."/>
            <person name="Ogata H."/>
        </authorList>
    </citation>
    <scope>NUCLEOTIDE SEQUENCE [LARGE SCALE GENOMIC DNA]</scope>
</reference>
<evidence type="ECO:0000313" key="1">
    <source>
        <dbReference type="EMBL" id="GMI26852.1"/>
    </source>
</evidence>
<evidence type="ECO:0000313" key="2">
    <source>
        <dbReference type="Proteomes" id="UP001165060"/>
    </source>
</evidence>
<name>A0ABQ6MJ56_9STRA</name>
<dbReference type="Proteomes" id="UP001165060">
    <property type="component" value="Unassembled WGS sequence"/>
</dbReference>
<organism evidence="1 2">
    <name type="scientific">Tetraparma gracilis</name>
    <dbReference type="NCBI Taxonomy" id="2962635"/>
    <lineage>
        <taxon>Eukaryota</taxon>
        <taxon>Sar</taxon>
        <taxon>Stramenopiles</taxon>
        <taxon>Ochrophyta</taxon>
        <taxon>Bolidophyceae</taxon>
        <taxon>Parmales</taxon>
        <taxon>Triparmaceae</taxon>
        <taxon>Tetraparma</taxon>
    </lineage>
</organism>